<dbReference type="InterPro" id="IPR004839">
    <property type="entry name" value="Aminotransferase_I/II_large"/>
</dbReference>
<name>A0A7C9PFD2_9BURK</name>
<feature type="region of interest" description="Disordered" evidence="6">
    <location>
        <begin position="99"/>
        <end position="120"/>
    </location>
</feature>
<dbReference type="CDD" id="cd00609">
    <property type="entry name" value="AAT_like"/>
    <property type="match status" value="1"/>
</dbReference>
<evidence type="ECO:0000256" key="5">
    <source>
        <dbReference type="ARBA" id="ARBA00023163"/>
    </source>
</evidence>
<keyword evidence="8" id="KW-0032">Aminotransferase</keyword>
<keyword evidence="9" id="KW-1185">Reference proteome</keyword>
<dbReference type="GO" id="GO:0003700">
    <property type="term" value="F:DNA-binding transcription factor activity"/>
    <property type="evidence" value="ECO:0007669"/>
    <property type="project" value="InterPro"/>
</dbReference>
<dbReference type="InterPro" id="IPR051446">
    <property type="entry name" value="HTH_trans_reg/aminotransferase"/>
</dbReference>
<dbReference type="SUPFAM" id="SSF53383">
    <property type="entry name" value="PLP-dependent transferases"/>
    <property type="match status" value="1"/>
</dbReference>
<reference evidence="8 9" key="1">
    <citation type="submission" date="2020-02" db="EMBL/GenBank/DDBJ databases">
        <title>Ideonella bacterium strain TBM-1.</title>
        <authorList>
            <person name="Chen W.-M."/>
        </authorList>
    </citation>
    <scope>NUCLEOTIDE SEQUENCE [LARGE SCALE GENOMIC DNA]</scope>
    <source>
        <strain evidence="8 9">TBM-1</strain>
    </source>
</reference>
<dbReference type="InterPro" id="IPR015422">
    <property type="entry name" value="PyrdxlP-dep_Trfase_small"/>
</dbReference>
<accession>A0A7C9PFD2</accession>
<dbReference type="Proteomes" id="UP000484255">
    <property type="component" value="Unassembled WGS sequence"/>
</dbReference>
<evidence type="ECO:0000313" key="9">
    <source>
        <dbReference type="Proteomes" id="UP000484255"/>
    </source>
</evidence>
<dbReference type="AlphaFoldDB" id="A0A7C9PFD2"/>
<dbReference type="GO" id="GO:0008483">
    <property type="term" value="F:transaminase activity"/>
    <property type="evidence" value="ECO:0007669"/>
    <property type="project" value="UniProtKB-KW"/>
</dbReference>
<dbReference type="Pfam" id="PF00392">
    <property type="entry name" value="GntR"/>
    <property type="match status" value="1"/>
</dbReference>
<dbReference type="GO" id="GO:0030170">
    <property type="term" value="F:pyridoxal phosphate binding"/>
    <property type="evidence" value="ECO:0007669"/>
    <property type="project" value="InterPro"/>
</dbReference>
<feature type="domain" description="HTH gntR-type" evidence="7">
    <location>
        <begin position="25"/>
        <end position="93"/>
    </location>
</feature>
<dbReference type="PANTHER" id="PTHR46577">
    <property type="entry name" value="HTH-TYPE TRANSCRIPTIONAL REGULATORY PROTEIN GABR"/>
    <property type="match status" value="1"/>
</dbReference>
<keyword evidence="5" id="KW-0804">Transcription</keyword>
<proteinExistence type="inferred from homology"/>
<feature type="region of interest" description="Disordered" evidence="6">
    <location>
        <begin position="1"/>
        <end position="21"/>
    </location>
</feature>
<dbReference type="InterPro" id="IPR000524">
    <property type="entry name" value="Tscrpt_reg_HTH_GntR"/>
</dbReference>
<gene>
    <name evidence="8" type="ORF">G3A44_00330</name>
</gene>
<dbReference type="InterPro" id="IPR015421">
    <property type="entry name" value="PyrdxlP-dep_Trfase_major"/>
</dbReference>
<dbReference type="InterPro" id="IPR036390">
    <property type="entry name" value="WH_DNA-bd_sf"/>
</dbReference>
<evidence type="ECO:0000313" key="8">
    <source>
        <dbReference type="EMBL" id="NDY89634.1"/>
    </source>
</evidence>
<dbReference type="EMBL" id="JAAGOH010000001">
    <property type="protein sequence ID" value="NDY89634.1"/>
    <property type="molecule type" value="Genomic_DNA"/>
</dbReference>
<dbReference type="InterPro" id="IPR036388">
    <property type="entry name" value="WH-like_DNA-bd_sf"/>
</dbReference>
<evidence type="ECO:0000256" key="2">
    <source>
        <dbReference type="ARBA" id="ARBA00022898"/>
    </source>
</evidence>
<evidence type="ECO:0000256" key="4">
    <source>
        <dbReference type="ARBA" id="ARBA00023125"/>
    </source>
</evidence>
<dbReference type="SUPFAM" id="SSF46785">
    <property type="entry name" value="Winged helix' DNA-binding domain"/>
    <property type="match status" value="1"/>
</dbReference>
<comment type="similarity">
    <text evidence="1">In the C-terminal section; belongs to the class-I pyridoxal-phosphate-dependent aminotransferase family.</text>
</comment>
<dbReference type="SMART" id="SM00345">
    <property type="entry name" value="HTH_GNTR"/>
    <property type="match status" value="1"/>
</dbReference>
<dbReference type="Gene3D" id="3.90.1150.10">
    <property type="entry name" value="Aspartate Aminotransferase, domain 1"/>
    <property type="match status" value="1"/>
</dbReference>
<sequence length="510" mass="55389">MVPVVSRPPCPTPVPEAAAGEEPAAPLYRQLAQRLGALVASGALRRGDRLPSVREMARQQGLAQTTVLQAYRTLEDERLIEARPRSGFFVAASAVRPRPGARRPSLAVPEQTQPPASPAPVDISTLVERTLEAARDPDFISFGAACPGGDLFPPERMRKAMGRALQRQQASMSRYPFAPGIRPLREVVARRALGYGCTLDPERIVITNGALESISLCLQAVTRPGDTVALESPTYFGLLQILESLHLKALEIPTHPRTGLSLPALELALQTQPVKALLAVPTLSNPLGAVMPLAQRKALARLLRTHRLPMIEDLIYNDLCPRAEARRAVRSFDPEGWVMLASSYSKTLAPGLRLGWVEGGRWAAQVQRLKAALSGGHTELLEWAMADLLEQVHHEPALRQLRSQVAQRMDLARRLVASSFPAGTRVTSPEGGFILWVELPGGLPALELHEAALRERICIAPGAMFSSSSRYDHCLRLGLGRGWGPAEQQALQRVGQLAQALLAARPRLAA</sequence>
<dbReference type="CDD" id="cd07377">
    <property type="entry name" value="WHTH_GntR"/>
    <property type="match status" value="1"/>
</dbReference>
<keyword evidence="2" id="KW-0663">Pyridoxal phosphate</keyword>
<dbReference type="Gene3D" id="1.10.10.10">
    <property type="entry name" value="Winged helix-like DNA-binding domain superfamily/Winged helix DNA-binding domain"/>
    <property type="match status" value="1"/>
</dbReference>
<protein>
    <submittedName>
        <fullName evidence="8">PLP-dependent aminotransferase family protein</fullName>
    </submittedName>
</protein>
<dbReference type="InterPro" id="IPR015424">
    <property type="entry name" value="PyrdxlP-dep_Trfase"/>
</dbReference>
<dbReference type="Gene3D" id="3.40.640.10">
    <property type="entry name" value="Type I PLP-dependent aspartate aminotransferase-like (Major domain)"/>
    <property type="match status" value="1"/>
</dbReference>
<dbReference type="GO" id="GO:0003677">
    <property type="term" value="F:DNA binding"/>
    <property type="evidence" value="ECO:0007669"/>
    <property type="project" value="UniProtKB-KW"/>
</dbReference>
<feature type="compositionally biased region" description="Pro residues" evidence="6">
    <location>
        <begin position="1"/>
        <end position="14"/>
    </location>
</feature>
<evidence type="ECO:0000256" key="3">
    <source>
        <dbReference type="ARBA" id="ARBA00023015"/>
    </source>
</evidence>
<keyword evidence="3" id="KW-0805">Transcription regulation</keyword>
<dbReference type="PROSITE" id="PS50949">
    <property type="entry name" value="HTH_GNTR"/>
    <property type="match status" value="1"/>
</dbReference>
<dbReference type="PANTHER" id="PTHR46577:SF2">
    <property type="entry name" value="TRANSCRIPTIONAL REGULATORY PROTEIN"/>
    <property type="match status" value="1"/>
</dbReference>
<evidence type="ECO:0000259" key="7">
    <source>
        <dbReference type="PROSITE" id="PS50949"/>
    </source>
</evidence>
<organism evidence="8 9">
    <name type="scientific">Ideonella livida</name>
    <dbReference type="NCBI Taxonomy" id="2707176"/>
    <lineage>
        <taxon>Bacteria</taxon>
        <taxon>Pseudomonadati</taxon>
        <taxon>Pseudomonadota</taxon>
        <taxon>Betaproteobacteria</taxon>
        <taxon>Burkholderiales</taxon>
        <taxon>Sphaerotilaceae</taxon>
        <taxon>Ideonella</taxon>
    </lineage>
</organism>
<keyword evidence="8" id="KW-0808">Transferase</keyword>
<dbReference type="Pfam" id="PF00155">
    <property type="entry name" value="Aminotran_1_2"/>
    <property type="match status" value="1"/>
</dbReference>
<evidence type="ECO:0000256" key="6">
    <source>
        <dbReference type="SAM" id="MobiDB-lite"/>
    </source>
</evidence>
<evidence type="ECO:0000256" key="1">
    <source>
        <dbReference type="ARBA" id="ARBA00005384"/>
    </source>
</evidence>
<comment type="caution">
    <text evidence="8">The sequence shown here is derived from an EMBL/GenBank/DDBJ whole genome shotgun (WGS) entry which is preliminary data.</text>
</comment>
<keyword evidence="4" id="KW-0238">DNA-binding</keyword>